<comment type="caution">
    <text evidence="1">The sequence shown here is derived from an EMBL/GenBank/DDBJ whole genome shotgun (WGS) entry which is preliminary data.</text>
</comment>
<proteinExistence type="predicted"/>
<accession>A0A699X875</accession>
<dbReference type="AlphaFoldDB" id="A0A699X875"/>
<gene>
    <name evidence="1" type="ORF">Tci_928301</name>
</gene>
<feature type="non-terminal residue" evidence="1">
    <location>
        <position position="1"/>
    </location>
</feature>
<sequence length="33" mass="3179">HGGAILAELGGQGVLAGTGAEEDELWGIAAQST</sequence>
<reference evidence="1" key="1">
    <citation type="journal article" date="2019" name="Sci. Rep.">
        <title>Draft genome of Tanacetum cinerariifolium, the natural source of mosquito coil.</title>
        <authorList>
            <person name="Yamashiro T."/>
            <person name="Shiraishi A."/>
            <person name="Satake H."/>
            <person name="Nakayama K."/>
        </authorList>
    </citation>
    <scope>NUCLEOTIDE SEQUENCE</scope>
</reference>
<name>A0A699X875_TANCI</name>
<protein>
    <submittedName>
        <fullName evidence="1">Uncharacterized protein</fullName>
    </submittedName>
</protein>
<organism evidence="1">
    <name type="scientific">Tanacetum cinerariifolium</name>
    <name type="common">Dalmatian daisy</name>
    <name type="synonym">Chrysanthemum cinerariifolium</name>
    <dbReference type="NCBI Taxonomy" id="118510"/>
    <lineage>
        <taxon>Eukaryota</taxon>
        <taxon>Viridiplantae</taxon>
        <taxon>Streptophyta</taxon>
        <taxon>Embryophyta</taxon>
        <taxon>Tracheophyta</taxon>
        <taxon>Spermatophyta</taxon>
        <taxon>Magnoliopsida</taxon>
        <taxon>eudicotyledons</taxon>
        <taxon>Gunneridae</taxon>
        <taxon>Pentapetalae</taxon>
        <taxon>asterids</taxon>
        <taxon>campanulids</taxon>
        <taxon>Asterales</taxon>
        <taxon>Asteraceae</taxon>
        <taxon>Asteroideae</taxon>
        <taxon>Anthemideae</taxon>
        <taxon>Anthemidinae</taxon>
        <taxon>Tanacetum</taxon>
    </lineage>
</organism>
<dbReference type="EMBL" id="BKCJ011828247">
    <property type="protein sequence ID" value="GFD56332.1"/>
    <property type="molecule type" value="Genomic_DNA"/>
</dbReference>
<evidence type="ECO:0000313" key="1">
    <source>
        <dbReference type="EMBL" id="GFD56332.1"/>
    </source>
</evidence>